<feature type="transmembrane region" description="Helical" evidence="6">
    <location>
        <begin position="141"/>
        <end position="161"/>
    </location>
</feature>
<name>A0A3D9R5W3_9BACL</name>
<evidence type="ECO:0000256" key="3">
    <source>
        <dbReference type="ARBA" id="ARBA00022692"/>
    </source>
</evidence>
<feature type="transmembrane region" description="Helical" evidence="6">
    <location>
        <begin position="12"/>
        <end position="33"/>
    </location>
</feature>
<evidence type="ECO:0000256" key="5">
    <source>
        <dbReference type="ARBA" id="ARBA00023136"/>
    </source>
</evidence>
<keyword evidence="8" id="KW-1185">Reference proteome</keyword>
<dbReference type="CDD" id="cd06580">
    <property type="entry name" value="TM_PBP1_transp_TpRbsC_like"/>
    <property type="match status" value="1"/>
</dbReference>
<keyword evidence="3 6" id="KW-0812">Transmembrane</keyword>
<feature type="transmembrane region" description="Helical" evidence="6">
    <location>
        <begin position="84"/>
        <end position="103"/>
    </location>
</feature>
<dbReference type="PANTHER" id="PTHR47089:SF1">
    <property type="entry name" value="GUANOSINE ABC TRANSPORTER PERMEASE PROTEIN NUPP"/>
    <property type="match status" value="1"/>
</dbReference>
<keyword evidence="5 6" id="KW-0472">Membrane</keyword>
<feature type="transmembrane region" description="Helical" evidence="6">
    <location>
        <begin position="53"/>
        <end position="77"/>
    </location>
</feature>
<evidence type="ECO:0000313" key="7">
    <source>
        <dbReference type="EMBL" id="REE70493.1"/>
    </source>
</evidence>
<dbReference type="Pfam" id="PF02653">
    <property type="entry name" value="BPD_transp_2"/>
    <property type="match status" value="1"/>
</dbReference>
<evidence type="ECO:0000256" key="2">
    <source>
        <dbReference type="ARBA" id="ARBA00022475"/>
    </source>
</evidence>
<evidence type="ECO:0000256" key="1">
    <source>
        <dbReference type="ARBA" id="ARBA00004651"/>
    </source>
</evidence>
<reference evidence="7 8" key="1">
    <citation type="submission" date="2018-08" db="EMBL/GenBank/DDBJ databases">
        <title>Genomic Encyclopedia of Type Strains, Phase III (KMG-III): the genomes of soil and plant-associated and newly described type strains.</title>
        <authorList>
            <person name="Whitman W."/>
        </authorList>
    </citation>
    <scope>NUCLEOTIDE SEQUENCE [LARGE SCALE GENOMIC DNA]</scope>
    <source>
        <strain evidence="7 8">CGMCC 1.10966</strain>
    </source>
</reference>
<keyword evidence="2" id="KW-1003">Cell membrane</keyword>
<dbReference type="EMBL" id="QTTN01000030">
    <property type="protein sequence ID" value="REE70493.1"/>
    <property type="molecule type" value="Genomic_DNA"/>
</dbReference>
<accession>A0A3D9R5W3</accession>
<feature type="transmembrane region" description="Helical" evidence="6">
    <location>
        <begin position="283"/>
        <end position="306"/>
    </location>
</feature>
<organism evidence="7 8">
    <name type="scientific">Paenibacillus taihuensis</name>
    <dbReference type="NCBI Taxonomy" id="1156355"/>
    <lineage>
        <taxon>Bacteria</taxon>
        <taxon>Bacillati</taxon>
        <taxon>Bacillota</taxon>
        <taxon>Bacilli</taxon>
        <taxon>Bacillales</taxon>
        <taxon>Paenibacillaceae</taxon>
        <taxon>Paenibacillus</taxon>
    </lineage>
</organism>
<proteinExistence type="predicted"/>
<evidence type="ECO:0000256" key="6">
    <source>
        <dbReference type="SAM" id="Phobius"/>
    </source>
</evidence>
<evidence type="ECO:0000313" key="8">
    <source>
        <dbReference type="Proteomes" id="UP000256304"/>
    </source>
</evidence>
<dbReference type="PANTHER" id="PTHR47089">
    <property type="entry name" value="ABC TRANSPORTER, PERMEASE PROTEIN"/>
    <property type="match status" value="1"/>
</dbReference>
<evidence type="ECO:0000256" key="4">
    <source>
        <dbReference type="ARBA" id="ARBA00022989"/>
    </source>
</evidence>
<dbReference type="InterPro" id="IPR001851">
    <property type="entry name" value="ABC_transp_permease"/>
</dbReference>
<dbReference type="Proteomes" id="UP000256304">
    <property type="component" value="Unassembled WGS sequence"/>
</dbReference>
<dbReference type="AlphaFoldDB" id="A0A3D9R5W3"/>
<sequence length="357" mass="37548">MNISKLKNGIGALVQPVVAILLGLLIGAIAIAIVGGDISQTYAEMWKGAFGSFYFFTNTLSRATPIILVGLGTTLAFRAGFFNLGAEGQMILGGLCAAITALYLPGPGWVKMIAALISGIVAGGIWSAFAGWMDAKFRMNLLITTLLLNYIASLFAGYLVAYPLKDNTGSAAMAQTKMIDHSAWLPKLFHGMSLHAGFLIAVVGAVLLFLYMRFTVSGYEVRMLGSNPLFAAYGGVQRGKLMLYSMIASGGFAGLAGAVEVLGTQYRYLDGSLSTPGYAWSGIMATLLAGSHPLGTVASSLLLAALQTGGMGVERNTEVPLEIASVIQATLILFVSAKISYSFIKRKKARAQDGSVV</sequence>
<keyword evidence="4 6" id="KW-1133">Transmembrane helix</keyword>
<comment type="subcellular location">
    <subcellularLocation>
        <location evidence="1">Cell membrane</location>
        <topology evidence="1">Multi-pass membrane protein</topology>
    </subcellularLocation>
</comment>
<feature type="transmembrane region" description="Helical" evidence="6">
    <location>
        <begin position="192"/>
        <end position="212"/>
    </location>
</feature>
<feature type="transmembrane region" description="Helical" evidence="6">
    <location>
        <begin position="242"/>
        <end position="262"/>
    </location>
</feature>
<dbReference type="GO" id="GO:0005886">
    <property type="term" value="C:plasma membrane"/>
    <property type="evidence" value="ECO:0007669"/>
    <property type="project" value="UniProtKB-SubCell"/>
</dbReference>
<feature type="transmembrane region" description="Helical" evidence="6">
    <location>
        <begin position="109"/>
        <end position="129"/>
    </location>
</feature>
<protein>
    <submittedName>
        <fullName evidence="7">Nucleoside ABC transporter membrane protein</fullName>
    </submittedName>
</protein>
<comment type="caution">
    <text evidence="7">The sequence shown here is derived from an EMBL/GenBank/DDBJ whole genome shotgun (WGS) entry which is preliminary data.</text>
</comment>
<gene>
    <name evidence="7" type="ORF">A8990_13047</name>
</gene>
<dbReference type="GO" id="GO:0022857">
    <property type="term" value="F:transmembrane transporter activity"/>
    <property type="evidence" value="ECO:0007669"/>
    <property type="project" value="InterPro"/>
</dbReference>